<dbReference type="Proteomes" id="UP001234989">
    <property type="component" value="Chromosome 4"/>
</dbReference>
<dbReference type="GO" id="GO:0003676">
    <property type="term" value="F:nucleic acid binding"/>
    <property type="evidence" value="ECO:0007669"/>
    <property type="project" value="InterPro"/>
</dbReference>
<dbReference type="GO" id="GO:0004523">
    <property type="term" value="F:RNA-DNA hybrid ribonuclease activity"/>
    <property type="evidence" value="ECO:0007669"/>
    <property type="project" value="InterPro"/>
</dbReference>
<dbReference type="CDD" id="cd06222">
    <property type="entry name" value="RNase_H_like"/>
    <property type="match status" value="1"/>
</dbReference>
<dbReference type="EMBL" id="CP133615">
    <property type="protein sequence ID" value="WMV26459.1"/>
    <property type="molecule type" value="Genomic_DNA"/>
</dbReference>
<dbReference type="Pfam" id="PF13456">
    <property type="entry name" value="RVT_3"/>
    <property type="match status" value="1"/>
</dbReference>
<accession>A0AAF0QM77</accession>
<dbReference type="InterPro" id="IPR002156">
    <property type="entry name" value="RNaseH_domain"/>
</dbReference>
<dbReference type="PANTHER" id="PTHR47723">
    <property type="entry name" value="OS05G0353850 PROTEIN"/>
    <property type="match status" value="1"/>
</dbReference>
<dbReference type="InterPro" id="IPR012337">
    <property type="entry name" value="RNaseH-like_sf"/>
</dbReference>
<keyword evidence="3" id="KW-1185">Reference proteome</keyword>
<evidence type="ECO:0000313" key="3">
    <source>
        <dbReference type="Proteomes" id="UP001234989"/>
    </source>
</evidence>
<sequence>MDGSFNMNDGRAGLGGALSYEHGELIMTFSIAGQCSSHNIAEAKATWFGSKWCKQNGYTNIIMELDSLLIINMLKKNKASSSG</sequence>
<dbReference type="PANTHER" id="PTHR47723:SF19">
    <property type="entry name" value="POLYNUCLEOTIDYL TRANSFERASE, RIBONUCLEASE H-LIKE SUPERFAMILY PROTEIN"/>
    <property type="match status" value="1"/>
</dbReference>
<dbReference type="InterPro" id="IPR044730">
    <property type="entry name" value="RNase_H-like_dom_plant"/>
</dbReference>
<organism evidence="2 3">
    <name type="scientific">Solanum verrucosum</name>
    <dbReference type="NCBI Taxonomy" id="315347"/>
    <lineage>
        <taxon>Eukaryota</taxon>
        <taxon>Viridiplantae</taxon>
        <taxon>Streptophyta</taxon>
        <taxon>Embryophyta</taxon>
        <taxon>Tracheophyta</taxon>
        <taxon>Spermatophyta</taxon>
        <taxon>Magnoliopsida</taxon>
        <taxon>eudicotyledons</taxon>
        <taxon>Gunneridae</taxon>
        <taxon>Pentapetalae</taxon>
        <taxon>asterids</taxon>
        <taxon>lamiids</taxon>
        <taxon>Solanales</taxon>
        <taxon>Solanaceae</taxon>
        <taxon>Solanoideae</taxon>
        <taxon>Solaneae</taxon>
        <taxon>Solanum</taxon>
    </lineage>
</organism>
<dbReference type="Gene3D" id="3.30.420.10">
    <property type="entry name" value="Ribonuclease H-like superfamily/Ribonuclease H"/>
    <property type="match status" value="1"/>
</dbReference>
<evidence type="ECO:0000259" key="1">
    <source>
        <dbReference type="Pfam" id="PF13456"/>
    </source>
</evidence>
<dbReference type="AlphaFoldDB" id="A0AAF0QM77"/>
<evidence type="ECO:0000313" key="2">
    <source>
        <dbReference type="EMBL" id="WMV26459.1"/>
    </source>
</evidence>
<dbReference type="SUPFAM" id="SSF53098">
    <property type="entry name" value="Ribonuclease H-like"/>
    <property type="match status" value="1"/>
</dbReference>
<feature type="domain" description="RNase H type-1" evidence="1">
    <location>
        <begin position="2"/>
        <end position="79"/>
    </location>
</feature>
<proteinExistence type="predicted"/>
<protein>
    <recommendedName>
        <fullName evidence="1">RNase H type-1 domain-containing protein</fullName>
    </recommendedName>
</protein>
<dbReference type="InterPro" id="IPR053151">
    <property type="entry name" value="RNase_H-like"/>
</dbReference>
<dbReference type="InterPro" id="IPR036397">
    <property type="entry name" value="RNaseH_sf"/>
</dbReference>
<reference evidence="2" key="1">
    <citation type="submission" date="2023-08" db="EMBL/GenBank/DDBJ databases">
        <title>A de novo genome assembly of Solanum verrucosum Schlechtendal, a Mexican diploid species geographically isolated from the other diploid A-genome species in potato relatives.</title>
        <authorList>
            <person name="Hosaka K."/>
        </authorList>
    </citation>
    <scope>NUCLEOTIDE SEQUENCE</scope>
    <source>
        <tissue evidence="2">Young leaves</tissue>
    </source>
</reference>
<gene>
    <name evidence="2" type="ORF">MTR67_019844</name>
</gene>
<name>A0AAF0QM77_SOLVR</name>